<keyword evidence="1" id="KW-0812">Transmembrane</keyword>
<protein>
    <submittedName>
        <fullName evidence="2">Uncharacterized protein</fullName>
    </submittedName>
</protein>
<gene>
    <name evidence="2" type="ORF">Z519_09624</name>
</gene>
<organism evidence="2">
    <name type="scientific">Cladophialophora bantiana (strain ATCC 10958 / CBS 173.52 / CDC B-1940 / NIH 8579)</name>
    <name type="common">Xylohypha bantiana</name>
    <dbReference type="NCBI Taxonomy" id="1442370"/>
    <lineage>
        <taxon>Eukaryota</taxon>
        <taxon>Fungi</taxon>
        <taxon>Dikarya</taxon>
        <taxon>Ascomycota</taxon>
        <taxon>Pezizomycotina</taxon>
        <taxon>Eurotiomycetes</taxon>
        <taxon>Chaetothyriomycetidae</taxon>
        <taxon>Chaetothyriales</taxon>
        <taxon>Herpotrichiellaceae</taxon>
        <taxon>Cladophialophora</taxon>
    </lineage>
</organism>
<sequence>MAVMPAKETGFVQMRELNNSEASLLKPQRDRMIPTAWPSEPKSLANNPFNEIILDMYDVCLCLIPIALMVKIGLCLYAEKQDSYNTAYFIDEVSMLTTYLIRFNNQLATAFTIVFVLIFTTFLKRFALWRAQNGEYVARLEQYQASMSLISTLRSILVLRAFDSISVGLVILWSFYYLGSQASKDKYTYQACGPYSNFTIAYRNSSAPSAFQNVSYTEYPSSFFDTMNLQYGVYVTSLHESLSQFQSPTSSDYTGGALVPFGSYSAWDDPIESWQDVSKPSENEYTSFAGYYSLNLDSYESSTFVGDYNLETSFLQANCSSLTLLPAAQFPNGTTKSTLLAMNMSDSSVIHETNNYTSGRNFTISAHHNSSVVVQCSCTIARRYVELKVHCNGLSCSARKIRDSRRPHPSENSTPFDDDIFADRFFQSLLSVNQVTTKQALNWQAVDDCFLGSTGDYGETLTKTEILGNFSRAITFQISVGATQVLNTYYYASQLQGEDPTFLDIDPEDITTDPRFTITHMRGGEYNPRYATNKVWIAFDFLSQTVLLAAAIAAFWLRKNTIAPDIFGYVSSLTRDNPHIDLPDGGTTLGGLERARLLRDVKVRIADVSRDGEVGHVGLVTEAREADMLSKGKVYA</sequence>
<keyword evidence="1" id="KW-0472">Membrane</keyword>
<dbReference type="AlphaFoldDB" id="A0A0D2H870"/>
<evidence type="ECO:0000313" key="2">
    <source>
        <dbReference type="EMBL" id="KIW89468.1"/>
    </source>
</evidence>
<dbReference type="VEuPathDB" id="FungiDB:Z519_09624"/>
<dbReference type="HOGENOM" id="CLU_012207_2_0_1"/>
<name>A0A0D2H870_CLAB1</name>
<accession>A0A0D2H870</accession>
<feature type="transmembrane region" description="Helical" evidence="1">
    <location>
        <begin position="535"/>
        <end position="557"/>
    </location>
</feature>
<reference evidence="2" key="1">
    <citation type="submission" date="2015-01" db="EMBL/GenBank/DDBJ databases">
        <title>The Genome Sequence of Cladophialophora bantiana CBS 173.52.</title>
        <authorList>
            <consortium name="The Broad Institute Genomics Platform"/>
            <person name="Cuomo C."/>
            <person name="de Hoog S."/>
            <person name="Gorbushina A."/>
            <person name="Stielow B."/>
            <person name="Teixiera M."/>
            <person name="Abouelleil A."/>
            <person name="Chapman S.B."/>
            <person name="Priest M."/>
            <person name="Young S.K."/>
            <person name="Wortman J."/>
            <person name="Nusbaum C."/>
            <person name="Birren B."/>
        </authorList>
    </citation>
    <scope>NUCLEOTIDE SEQUENCE [LARGE SCALE GENOMIC DNA]</scope>
    <source>
        <strain evidence="2">CBS 173.52</strain>
    </source>
</reference>
<feature type="transmembrane region" description="Helical" evidence="1">
    <location>
        <begin position="157"/>
        <end position="178"/>
    </location>
</feature>
<feature type="transmembrane region" description="Helical" evidence="1">
    <location>
        <begin position="59"/>
        <end position="79"/>
    </location>
</feature>
<proteinExistence type="predicted"/>
<dbReference type="RefSeq" id="XP_016616137.1">
    <property type="nucleotide sequence ID" value="XM_016767345.1"/>
</dbReference>
<dbReference type="OrthoDB" id="3692311at2759"/>
<evidence type="ECO:0000256" key="1">
    <source>
        <dbReference type="SAM" id="Phobius"/>
    </source>
</evidence>
<keyword evidence="1" id="KW-1133">Transmembrane helix</keyword>
<dbReference type="EMBL" id="KN846995">
    <property type="protein sequence ID" value="KIW89468.1"/>
    <property type="molecule type" value="Genomic_DNA"/>
</dbReference>
<dbReference type="GeneID" id="27702552"/>
<feature type="transmembrane region" description="Helical" evidence="1">
    <location>
        <begin position="99"/>
        <end position="123"/>
    </location>
</feature>